<dbReference type="AlphaFoldDB" id="A0A840P6Z3"/>
<proteinExistence type="predicted"/>
<name>A0A840P6Z3_9ACTN</name>
<evidence type="ECO:0000313" key="3">
    <source>
        <dbReference type="EMBL" id="MBB5131795.1"/>
    </source>
</evidence>
<feature type="compositionally biased region" description="Low complexity" evidence="1">
    <location>
        <begin position="14"/>
        <end position="23"/>
    </location>
</feature>
<dbReference type="EMBL" id="JACHGN010000003">
    <property type="protein sequence ID" value="MBB5131795.1"/>
    <property type="molecule type" value="Genomic_DNA"/>
</dbReference>
<sequence length="197" mass="20996">MAKTRKTRNQTNRPKGAATSPPTTTSPPAKPPQRQSPWAATKMVLRLLFAAAAIIFLAATAVTVAIPEVDVALGRTGTPGTATVQSCDRVRKGVYDCQAYFEFADRSKQPILIDTVPDVEVGETFPAALTPEGDRVLPTGARGVWRAILPINSIPFAIALIAFLTALVTRSKKAIAWTGVLGFPFLLAMILGFAYGT</sequence>
<reference evidence="3 4" key="1">
    <citation type="submission" date="2020-08" db="EMBL/GenBank/DDBJ databases">
        <title>Genomic Encyclopedia of Type Strains, Phase IV (KMG-IV): sequencing the most valuable type-strain genomes for metagenomic binning, comparative biology and taxonomic classification.</title>
        <authorList>
            <person name="Goeker M."/>
        </authorList>
    </citation>
    <scope>NUCLEOTIDE SEQUENCE [LARGE SCALE GENOMIC DNA]</scope>
    <source>
        <strain evidence="3 4">DSM 45615</strain>
    </source>
</reference>
<dbReference type="Proteomes" id="UP000578449">
    <property type="component" value="Unassembled WGS sequence"/>
</dbReference>
<keyword evidence="2" id="KW-0812">Transmembrane</keyword>
<accession>A0A840P6Z3</accession>
<evidence type="ECO:0000256" key="1">
    <source>
        <dbReference type="SAM" id="MobiDB-lite"/>
    </source>
</evidence>
<evidence type="ECO:0000313" key="4">
    <source>
        <dbReference type="Proteomes" id="UP000578449"/>
    </source>
</evidence>
<protein>
    <submittedName>
        <fullName evidence="3">Uncharacterized protein</fullName>
    </submittedName>
</protein>
<gene>
    <name evidence="3" type="ORF">HNP84_001508</name>
</gene>
<feature type="transmembrane region" description="Helical" evidence="2">
    <location>
        <begin position="175"/>
        <end position="195"/>
    </location>
</feature>
<dbReference type="RefSeq" id="WP_185048633.1">
    <property type="nucleotide sequence ID" value="NZ_BAABIX010000009.1"/>
</dbReference>
<feature type="region of interest" description="Disordered" evidence="1">
    <location>
        <begin position="1"/>
        <end position="36"/>
    </location>
</feature>
<comment type="caution">
    <text evidence="3">The sequence shown here is derived from an EMBL/GenBank/DDBJ whole genome shotgun (WGS) entry which is preliminary data.</text>
</comment>
<keyword evidence="2" id="KW-0472">Membrane</keyword>
<feature type="transmembrane region" description="Helical" evidence="2">
    <location>
        <begin position="147"/>
        <end position="168"/>
    </location>
</feature>
<keyword evidence="2" id="KW-1133">Transmembrane helix</keyword>
<organism evidence="3 4">
    <name type="scientific">Thermocatellispora tengchongensis</name>
    <dbReference type="NCBI Taxonomy" id="1073253"/>
    <lineage>
        <taxon>Bacteria</taxon>
        <taxon>Bacillati</taxon>
        <taxon>Actinomycetota</taxon>
        <taxon>Actinomycetes</taxon>
        <taxon>Streptosporangiales</taxon>
        <taxon>Streptosporangiaceae</taxon>
        <taxon>Thermocatellispora</taxon>
    </lineage>
</organism>
<feature type="transmembrane region" description="Helical" evidence="2">
    <location>
        <begin position="44"/>
        <end position="66"/>
    </location>
</feature>
<evidence type="ECO:0000256" key="2">
    <source>
        <dbReference type="SAM" id="Phobius"/>
    </source>
</evidence>
<keyword evidence="4" id="KW-1185">Reference proteome</keyword>